<evidence type="ECO:0000259" key="1">
    <source>
        <dbReference type="Pfam" id="PF00534"/>
    </source>
</evidence>
<dbReference type="RefSeq" id="WP_320555452.1">
    <property type="nucleotide sequence ID" value="NZ_JAXDAE010000005.1"/>
</dbReference>
<dbReference type="Gene3D" id="3.40.50.2000">
    <property type="entry name" value="Glycogen Phosphorylase B"/>
    <property type="match status" value="2"/>
</dbReference>
<dbReference type="SUPFAM" id="SSF53756">
    <property type="entry name" value="UDP-Glycosyltransferase/glycogen phosphorylase"/>
    <property type="match status" value="1"/>
</dbReference>
<keyword evidence="2" id="KW-0328">Glycosyltransferase</keyword>
<name>A0ABU5EKY9_9FLAO</name>
<protein>
    <submittedName>
        <fullName evidence="2">Glycosyltransferase family 4 protein</fullName>
        <ecNumber evidence="2">2.4.-.-</ecNumber>
    </submittedName>
</protein>
<dbReference type="CDD" id="cd03801">
    <property type="entry name" value="GT4_PimA-like"/>
    <property type="match status" value="1"/>
</dbReference>
<reference evidence="2 3" key="1">
    <citation type="submission" date="2023-11" db="EMBL/GenBank/DDBJ databases">
        <title>Winogradskyella pelagius sp. nov., isolated from coastal sediment.</title>
        <authorList>
            <person name="Li F."/>
        </authorList>
    </citation>
    <scope>NUCLEOTIDE SEQUENCE [LARGE SCALE GENOMIC DNA]</scope>
    <source>
        <strain evidence="2 3">KCTC 23502</strain>
    </source>
</reference>
<dbReference type="Pfam" id="PF00534">
    <property type="entry name" value="Glycos_transf_1"/>
    <property type="match status" value="1"/>
</dbReference>
<feature type="domain" description="Glycosyl transferase family 1" evidence="1">
    <location>
        <begin position="180"/>
        <end position="363"/>
    </location>
</feature>
<dbReference type="Proteomes" id="UP001285855">
    <property type="component" value="Unassembled WGS sequence"/>
</dbReference>
<evidence type="ECO:0000313" key="3">
    <source>
        <dbReference type="Proteomes" id="UP001285855"/>
    </source>
</evidence>
<gene>
    <name evidence="2" type="ORF">SNF14_06985</name>
</gene>
<sequence length="389" mass="44343">MQNNKKPKILFVGPTPPPYSGPELSMQQFLESDSLNEAFDIKFLKTNFRKDNTKKGKLDLSMLGNFFSYFSRLLRLLFAHRFKCVYYPVTPTQIGWIGRDTWTILLSKLFGAKVIIHLRGSHFKLNFQTFNGVIKWLVGCSLRRVDRAIVQAAYLKDQFQPYINESNVSVLYQAMDINVYSNSHNTAQEDGKILIMGHMTKAKGYTDILKIIPDICEAYPHVKFYFAGNMRRGERGVFYNQYTGKKIQYEDPFEAEQHILQSKYSGNYVNLGVISGDEKMKHIQSTAIFLTASYSEGFSRSLLEAMAMGKPVVYTPVGAHREVFEHGVHGYTFVPGDLEQMKAGLTALLANGSKRLEIGRTNRSYVVSNFSIERIASEFKSIIFKTLES</sequence>
<dbReference type="InterPro" id="IPR050194">
    <property type="entry name" value="Glycosyltransferase_grp1"/>
</dbReference>
<keyword evidence="2" id="KW-0808">Transferase</keyword>
<dbReference type="EC" id="2.4.-.-" evidence="2"/>
<keyword evidence="3" id="KW-1185">Reference proteome</keyword>
<accession>A0ABU5EKY9</accession>
<dbReference type="InterPro" id="IPR001296">
    <property type="entry name" value="Glyco_trans_1"/>
</dbReference>
<dbReference type="PANTHER" id="PTHR45947">
    <property type="entry name" value="SULFOQUINOVOSYL TRANSFERASE SQD2"/>
    <property type="match status" value="1"/>
</dbReference>
<dbReference type="GO" id="GO:0016757">
    <property type="term" value="F:glycosyltransferase activity"/>
    <property type="evidence" value="ECO:0007669"/>
    <property type="project" value="UniProtKB-KW"/>
</dbReference>
<comment type="caution">
    <text evidence="2">The sequence shown here is derived from an EMBL/GenBank/DDBJ whole genome shotgun (WGS) entry which is preliminary data.</text>
</comment>
<evidence type="ECO:0000313" key="2">
    <source>
        <dbReference type="EMBL" id="MDY2587079.1"/>
    </source>
</evidence>
<dbReference type="EMBL" id="JAXDAE010000005">
    <property type="protein sequence ID" value="MDY2587079.1"/>
    <property type="molecule type" value="Genomic_DNA"/>
</dbReference>
<organism evidence="2 3">
    <name type="scientific">Winogradskyella aquimaris</name>
    <dbReference type="NCBI Taxonomy" id="864074"/>
    <lineage>
        <taxon>Bacteria</taxon>
        <taxon>Pseudomonadati</taxon>
        <taxon>Bacteroidota</taxon>
        <taxon>Flavobacteriia</taxon>
        <taxon>Flavobacteriales</taxon>
        <taxon>Flavobacteriaceae</taxon>
        <taxon>Winogradskyella</taxon>
    </lineage>
</organism>
<dbReference type="PANTHER" id="PTHR45947:SF3">
    <property type="entry name" value="SULFOQUINOVOSYL TRANSFERASE SQD2"/>
    <property type="match status" value="1"/>
</dbReference>
<proteinExistence type="predicted"/>